<gene>
    <name evidence="3" type="ORF">SAMN02982919_01957</name>
</gene>
<reference evidence="3 4" key="1">
    <citation type="submission" date="2016-10" db="EMBL/GenBank/DDBJ databases">
        <authorList>
            <person name="de Groot N.N."/>
        </authorList>
    </citation>
    <scope>NUCLEOTIDE SEQUENCE [LARGE SCALE GENOMIC DNA]</scope>
    <source>
        <strain evidence="3 4">ATCC 35958</strain>
    </source>
</reference>
<dbReference type="InterPro" id="IPR002528">
    <property type="entry name" value="MATE_fam"/>
</dbReference>
<proteinExistence type="predicted"/>
<dbReference type="GO" id="GO:0015297">
    <property type="term" value="F:antiporter activity"/>
    <property type="evidence" value="ECO:0007669"/>
    <property type="project" value="InterPro"/>
</dbReference>
<dbReference type="GO" id="GO:0042910">
    <property type="term" value="F:xenobiotic transmembrane transporter activity"/>
    <property type="evidence" value="ECO:0007669"/>
    <property type="project" value="InterPro"/>
</dbReference>
<feature type="transmembrane region" description="Helical" evidence="2">
    <location>
        <begin position="255"/>
        <end position="281"/>
    </location>
</feature>
<dbReference type="PANTHER" id="PTHR43298:SF2">
    <property type="entry name" value="FMN_FAD EXPORTER YEEO-RELATED"/>
    <property type="match status" value="1"/>
</dbReference>
<keyword evidence="2" id="KW-1133">Transmembrane helix</keyword>
<dbReference type="Pfam" id="PF01554">
    <property type="entry name" value="MatE"/>
    <property type="match status" value="2"/>
</dbReference>
<dbReference type="PANTHER" id="PTHR43298">
    <property type="entry name" value="MULTIDRUG RESISTANCE PROTEIN NORM-RELATED"/>
    <property type="match status" value="1"/>
</dbReference>
<dbReference type="GO" id="GO:0005886">
    <property type="term" value="C:plasma membrane"/>
    <property type="evidence" value="ECO:0007669"/>
    <property type="project" value="TreeGrafter"/>
</dbReference>
<keyword evidence="2" id="KW-0472">Membrane</keyword>
<feature type="transmembrane region" description="Helical" evidence="2">
    <location>
        <begin position="108"/>
        <end position="124"/>
    </location>
</feature>
<feature type="transmembrane region" description="Helical" evidence="2">
    <location>
        <begin position="176"/>
        <end position="197"/>
    </location>
</feature>
<feature type="transmembrane region" description="Helical" evidence="2">
    <location>
        <begin position="144"/>
        <end position="164"/>
    </location>
</feature>
<sequence length="475" mass="50718">MEKRARMNVPSPAVPQPPMPQRWSDLATIARHAGTVLVGQLAVMAFGITDTIVAGRHAEASLAALSVASAIFLSISVGLVGVLQALLPVWAQLRGAQQNTRMGVSFRQSLYLGLLAAALGAAVLQHPEPLLAAAQVPALLHPMVGQYLGVLALALPLTLLFRLFSTLNQAIGHPRLITWIQVLALPLKVLLSVWWTFGGLGVPALGAVGCAWATLVVYAAMLSLAVWLSRTQEIYLPLHLWQRLERPDVLQLWRFLRLGVPAGLTVLVEVTSFTLMALFIARQGTTAAGAHQIAANLAAVLYMVPLSLAIAASARISFWRGAGQEAHARHAALTGFGLVALMACVLTVAVWGFKGSIASLYSEHPAVVALAAQLLGWVALYHLLDAVQCFCLFALRCYGITVAPLLVYSVLLWCAGLGGGYALAYHGVGPWPAQPSAATFWISSGLALALCAVAFAWMLWRCLERWGHKSPVSPR</sequence>
<feature type="transmembrane region" description="Helical" evidence="2">
    <location>
        <begin position="440"/>
        <end position="460"/>
    </location>
</feature>
<accession>A0A1H9MCC8</accession>
<dbReference type="STRING" id="180197.SAMN02982919_01957"/>
<name>A0A1H9MCC8_9BURK</name>
<organism evidence="3 4">
    <name type="scientific">Giesbergeria anulus</name>
    <dbReference type="NCBI Taxonomy" id="180197"/>
    <lineage>
        <taxon>Bacteria</taxon>
        <taxon>Pseudomonadati</taxon>
        <taxon>Pseudomonadota</taxon>
        <taxon>Betaproteobacteria</taxon>
        <taxon>Burkholderiales</taxon>
        <taxon>Comamonadaceae</taxon>
        <taxon>Giesbergeria</taxon>
    </lineage>
</organism>
<keyword evidence="2" id="KW-0812">Transmembrane</keyword>
<protein>
    <submittedName>
        <fullName evidence="3">Multidrug resistance protein, MATE family</fullName>
    </submittedName>
</protein>
<evidence type="ECO:0000256" key="2">
    <source>
        <dbReference type="SAM" id="Phobius"/>
    </source>
</evidence>
<feature type="transmembrane region" description="Helical" evidence="2">
    <location>
        <begin position="60"/>
        <end position="87"/>
    </location>
</feature>
<feature type="transmembrane region" description="Helical" evidence="2">
    <location>
        <begin position="365"/>
        <end position="384"/>
    </location>
</feature>
<dbReference type="InterPro" id="IPR050222">
    <property type="entry name" value="MATE_MdtK"/>
</dbReference>
<evidence type="ECO:0000313" key="3">
    <source>
        <dbReference type="EMBL" id="SER21241.1"/>
    </source>
</evidence>
<keyword evidence="4" id="KW-1185">Reference proteome</keyword>
<dbReference type="CDD" id="cd13131">
    <property type="entry name" value="MATE_NorM_like"/>
    <property type="match status" value="1"/>
</dbReference>
<feature type="transmembrane region" description="Helical" evidence="2">
    <location>
        <begin position="293"/>
        <end position="318"/>
    </location>
</feature>
<feature type="transmembrane region" description="Helical" evidence="2">
    <location>
        <begin position="330"/>
        <end position="353"/>
    </location>
</feature>
<feature type="transmembrane region" description="Helical" evidence="2">
    <location>
        <begin position="203"/>
        <end position="228"/>
    </location>
</feature>
<dbReference type="EMBL" id="FOGD01000005">
    <property type="protein sequence ID" value="SER21241.1"/>
    <property type="molecule type" value="Genomic_DNA"/>
</dbReference>
<feature type="transmembrane region" description="Helical" evidence="2">
    <location>
        <begin position="405"/>
        <end position="428"/>
    </location>
</feature>
<feature type="transmembrane region" description="Helical" evidence="2">
    <location>
        <begin position="29"/>
        <end position="48"/>
    </location>
</feature>
<evidence type="ECO:0000256" key="1">
    <source>
        <dbReference type="ARBA" id="ARBA00022448"/>
    </source>
</evidence>
<keyword evidence="1" id="KW-0813">Transport</keyword>
<dbReference type="Proteomes" id="UP000199766">
    <property type="component" value="Unassembled WGS sequence"/>
</dbReference>
<evidence type="ECO:0000313" key="4">
    <source>
        <dbReference type="Proteomes" id="UP000199766"/>
    </source>
</evidence>
<dbReference type="NCBIfam" id="TIGR00797">
    <property type="entry name" value="matE"/>
    <property type="match status" value="1"/>
</dbReference>
<dbReference type="AlphaFoldDB" id="A0A1H9MCC8"/>